<comment type="caution">
    <text evidence="11">The sequence shown here is derived from an EMBL/GenBank/DDBJ whole genome shotgun (WGS) entry which is preliminary data.</text>
</comment>
<gene>
    <name evidence="7 11" type="primary">acpP</name>
    <name evidence="11" type="ORF">PSSA1_v1c2120</name>
</gene>
<sequence>MVLAKIKALIASQLSLDQSSITLKTRFKEDLGLDSLDALELITEVEKIFNISISDITMQNFKKVEDIVLYIEKNLS</sequence>
<evidence type="ECO:0000256" key="6">
    <source>
        <dbReference type="ARBA" id="ARBA00023160"/>
    </source>
</evidence>
<keyword evidence="4 7" id="KW-0276">Fatty acid metabolism</keyword>
<dbReference type="GO" id="GO:0000036">
    <property type="term" value="F:acyl carrier activity"/>
    <property type="evidence" value="ECO:0007669"/>
    <property type="project" value="UniProtKB-UniRule"/>
</dbReference>
<dbReference type="OrthoDB" id="9804551at2"/>
<dbReference type="Gene3D" id="1.10.1200.10">
    <property type="entry name" value="ACP-like"/>
    <property type="match status" value="1"/>
</dbReference>
<evidence type="ECO:0000256" key="7">
    <source>
        <dbReference type="HAMAP-Rule" id="MF_01217"/>
    </source>
</evidence>
<dbReference type="InterPro" id="IPR006162">
    <property type="entry name" value="Ppantetheine_attach_site"/>
</dbReference>
<dbReference type="InterPro" id="IPR003231">
    <property type="entry name" value="ACP"/>
</dbReference>
<dbReference type="NCBIfam" id="NF002150">
    <property type="entry name" value="PRK00982.1-4"/>
    <property type="match status" value="1"/>
</dbReference>
<keyword evidence="1 7" id="KW-0596">Phosphopantetheine</keyword>
<dbReference type="RefSeq" id="WP_023161631.1">
    <property type="nucleotide sequence ID" value="NC_022588.1"/>
</dbReference>
<reference evidence="12" key="1">
    <citation type="submission" date="2016-11" db="EMBL/GenBank/DDBJ databases">
        <title>Genome sequence of Candidatus Phytoplasma solani strain SA-1.</title>
        <authorList>
            <person name="Haryono M."/>
            <person name="Samarzija I."/>
            <person name="Seruga Music M."/>
            <person name="Hogenhout S."/>
            <person name="Kuo C.-H."/>
        </authorList>
    </citation>
    <scope>NUCLEOTIDE SEQUENCE [LARGE SCALE GENOMIC DNA]</scope>
    <source>
        <strain evidence="12">SA-1</strain>
    </source>
</reference>
<dbReference type="PANTHER" id="PTHR20863">
    <property type="entry name" value="ACYL CARRIER PROTEIN"/>
    <property type="match status" value="1"/>
</dbReference>
<dbReference type="AlphaFoldDB" id="A0A421NYJ3"/>
<dbReference type="NCBIfam" id="TIGR00517">
    <property type="entry name" value="acyl_carrier"/>
    <property type="match status" value="1"/>
</dbReference>
<dbReference type="GO" id="GO:0009245">
    <property type="term" value="P:lipid A biosynthetic process"/>
    <property type="evidence" value="ECO:0007669"/>
    <property type="project" value="TreeGrafter"/>
</dbReference>
<dbReference type="InterPro" id="IPR009081">
    <property type="entry name" value="PP-bd_ACP"/>
</dbReference>
<feature type="domain" description="Carrier" evidence="10">
    <location>
        <begin position="1"/>
        <end position="75"/>
    </location>
</feature>
<keyword evidence="6 7" id="KW-0275">Fatty acid biosynthesis</keyword>
<proteinExistence type="inferred from homology"/>
<evidence type="ECO:0000256" key="1">
    <source>
        <dbReference type="ARBA" id="ARBA00022450"/>
    </source>
</evidence>
<dbReference type="PANTHER" id="PTHR20863:SF76">
    <property type="entry name" value="CARRIER DOMAIN-CONTAINING PROTEIN"/>
    <property type="match status" value="1"/>
</dbReference>
<dbReference type="GO" id="GO:0005829">
    <property type="term" value="C:cytosol"/>
    <property type="evidence" value="ECO:0007669"/>
    <property type="project" value="TreeGrafter"/>
</dbReference>
<evidence type="ECO:0000256" key="2">
    <source>
        <dbReference type="ARBA" id="ARBA00022516"/>
    </source>
</evidence>
<name>A0A421NYJ3_9MOLU</name>
<comment type="PTM">
    <text evidence="9">4'-phosphopantetheine is transferred from CoA to a specific serine of apo-ACP by acpS.</text>
</comment>
<dbReference type="InterPro" id="IPR036736">
    <property type="entry name" value="ACP-like_sf"/>
</dbReference>
<keyword evidence="2 7" id="KW-0444">Lipid biosynthesis</keyword>
<dbReference type="EMBL" id="MPBG01000002">
    <property type="protein sequence ID" value="RMI89004.1"/>
    <property type="molecule type" value="Genomic_DNA"/>
</dbReference>
<evidence type="ECO:0000256" key="3">
    <source>
        <dbReference type="ARBA" id="ARBA00022553"/>
    </source>
</evidence>
<dbReference type="STRING" id="69896.S284_05090"/>
<comment type="pathway">
    <text evidence="7 9">Lipid metabolism; fatty acid biosynthesis.</text>
</comment>
<evidence type="ECO:0000256" key="4">
    <source>
        <dbReference type="ARBA" id="ARBA00022832"/>
    </source>
</evidence>
<dbReference type="Pfam" id="PF00550">
    <property type="entry name" value="PP-binding"/>
    <property type="match status" value="1"/>
</dbReference>
<dbReference type="SUPFAM" id="SSF47336">
    <property type="entry name" value="ACP-like"/>
    <property type="match status" value="1"/>
</dbReference>
<dbReference type="PROSITE" id="PS50075">
    <property type="entry name" value="CARRIER"/>
    <property type="match status" value="1"/>
</dbReference>
<protein>
    <recommendedName>
        <fullName evidence="7 8">Acyl carrier protein</fullName>
        <shortName evidence="7">ACP</shortName>
    </recommendedName>
</protein>
<comment type="PTM">
    <text evidence="7">4'-phosphopantetheine is transferred from CoA to a specific serine of apo-ACP by AcpS. This modification is essential for activity because fatty acids are bound in thioester linkage to the sulfhydryl of the prosthetic group.</text>
</comment>
<dbReference type="KEGG" id="psol:S284_05090"/>
<comment type="similarity">
    <text evidence="7">Belongs to the acyl carrier protein (ACP) family.</text>
</comment>
<dbReference type="HAMAP" id="MF_01217">
    <property type="entry name" value="Acyl_carrier"/>
    <property type="match status" value="1"/>
</dbReference>
<evidence type="ECO:0000256" key="8">
    <source>
        <dbReference type="NCBIfam" id="TIGR00517"/>
    </source>
</evidence>
<keyword evidence="3 7" id="KW-0597">Phosphoprotein</keyword>
<dbReference type="PROSITE" id="PS00012">
    <property type="entry name" value="PHOSPHOPANTETHEINE"/>
    <property type="match status" value="1"/>
</dbReference>
<evidence type="ECO:0000259" key="10">
    <source>
        <dbReference type="PROSITE" id="PS50075"/>
    </source>
</evidence>
<evidence type="ECO:0000313" key="12">
    <source>
        <dbReference type="Proteomes" id="UP000283896"/>
    </source>
</evidence>
<keyword evidence="12" id="KW-1185">Reference proteome</keyword>
<dbReference type="UniPathway" id="UPA00094"/>
<keyword evidence="5 7" id="KW-0443">Lipid metabolism</keyword>
<organism evidence="11 12">
    <name type="scientific">Candidatus Phytoplasma solani</name>
    <dbReference type="NCBI Taxonomy" id="69896"/>
    <lineage>
        <taxon>Bacteria</taxon>
        <taxon>Bacillati</taxon>
        <taxon>Mycoplasmatota</taxon>
        <taxon>Mollicutes</taxon>
        <taxon>Acholeplasmatales</taxon>
        <taxon>Acholeplasmataceae</taxon>
        <taxon>Candidatus Phytoplasma</taxon>
        <taxon>16SrXII (Stolbur group)</taxon>
    </lineage>
</organism>
<accession>A0A421NYJ3</accession>
<feature type="modified residue" description="O-(pantetheine 4'-phosphoryl)serine" evidence="7">
    <location>
        <position position="35"/>
    </location>
</feature>
<evidence type="ECO:0000256" key="5">
    <source>
        <dbReference type="ARBA" id="ARBA00023098"/>
    </source>
</evidence>
<comment type="function">
    <text evidence="7 9">Carrier of the growing fatty acid chain in fatty acid biosynthesis.</text>
</comment>
<keyword evidence="7" id="KW-0963">Cytoplasm</keyword>
<comment type="subcellular location">
    <subcellularLocation>
        <location evidence="7">Cytoplasm</location>
    </subcellularLocation>
</comment>
<dbReference type="GO" id="GO:0000035">
    <property type="term" value="F:acyl binding"/>
    <property type="evidence" value="ECO:0007669"/>
    <property type="project" value="TreeGrafter"/>
</dbReference>
<evidence type="ECO:0000256" key="9">
    <source>
        <dbReference type="RuleBase" id="RU003545"/>
    </source>
</evidence>
<evidence type="ECO:0000313" key="11">
    <source>
        <dbReference type="EMBL" id="RMI89004.1"/>
    </source>
</evidence>
<dbReference type="Proteomes" id="UP000283896">
    <property type="component" value="Unassembled WGS sequence"/>
</dbReference>
<dbReference type="GO" id="GO:0016020">
    <property type="term" value="C:membrane"/>
    <property type="evidence" value="ECO:0007669"/>
    <property type="project" value="GOC"/>
</dbReference>